<evidence type="ECO:0000256" key="5">
    <source>
        <dbReference type="ARBA" id="ARBA00023136"/>
    </source>
</evidence>
<dbReference type="PANTHER" id="PTHR35007">
    <property type="entry name" value="INTEGRAL MEMBRANE PROTEIN-RELATED"/>
    <property type="match status" value="1"/>
</dbReference>
<dbReference type="EMBL" id="MWQN01000001">
    <property type="protein sequence ID" value="OPC82243.1"/>
    <property type="molecule type" value="Genomic_DNA"/>
</dbReference>
<reference evidence="8 9" key="1">
    <citation type="submission" date="2017-03" db="EMBL/GenBank/DDBJ databases">
        <title>Draft genome sequence of Streptomyces scabrisporus NF3, endophyte isolated from Amphipterygium adstringens.</title>
        <authorList>
            <person name="Vazquez M."/>
            <person name="Ceapa C.D."/>
            <person name="Rodriguez Luna D."/>
            <person name="Sanchez Esquivel S."/>
        </authorList>
    </citation>
    <scope>NUCLEOTIDE SEQUENCE [LARGE SCALE GENOMIC DNA]</scope>
    <source>
        <strain evidence="8 9">NF3</strain>
    </source>
</reference>
<dbReference type="AlphaFoldDB" id="A0A1T3NZH7"/>
<gene>
    <name evidence="8" type="ORF">B4N89_16055</name>
</gene>
<evidence type="ECO:0000259" key="7">
    <source>
        <dbReference type="Pfam" id="PF00482"/>
    </source>
</evidence>
<keyword evidence="5 6" id="KW-0472">Membrane</keyword>
<dbReference type="GO" id="GO:0005886">
    <property type="term" value="C:plasma membrane"/>
    <property type="evidence" value="ECO:0007669"/>
    <property type="project" value="UniProtKB-SubCell"/>
</dbReference>
<feature type="domain" description="Type II secretion system protein GspF" evidence="7">
    <location>
        <begin position="175"/>
        <end position="297"/>
    </location>
</feature>
<proteinExistence type="predicted"/>
<organism evidence="8 9">
    <name type="scientific">Embleya scabrispora</name>
    <dbReference type="NCBI Taxonomy" id="159449"/>
    <lineage>
        <taxon>Bacteria</taxon>
        <taxon>Bacillati</taxon>
        <taxon>Actinomycetota</taxon>
        <taxon>Actinomycetes</taxon>
        <taxon>Kitasatosporales</taxon>
        <taxon>Streptomycetaceae</taxon>
        <taxon>Embleya</taxon>
    </lineage>
</organism>
<evidence type="ECO:0000256" key="4">
    <source>
        <dbReference type="ARBA" id="ARBA00022989"/>
    </source>
</evidence>
<feature type="transmembrane region" description="Helical" evidence="6">
    <location>
        <begin position="36"/>
        <end position="55"/>
    </location>
</feature>
<dbReference type="PANTHER" id="PTHR35007:SF4">
    <property type="entry name" value="CONSERVED TRANSMEMBRANE PROTEIN-RELATED"/>
    <property type="match status" value="1"/>
</dbReference>
<evidence type="ECO:0000256" key="6">
    <source>
        <dbReference type="SAM" id="Phobius"/>
    </source>
</evidence>
<evidence type="ECO:0000256" key="1">
    <source>
        <dbReference type="ARBA" id="ARBA00004651"/>
    </source>
</evidence>
<comment type="caution">
    <text evidence="8">The sequence shown here is derived from an EMBL/GenBank/DDBJ whole genome shotgun (WGS) entry which is preliminary data.</text>
</comment>
<keyword evidence="4 6" id="KW-1133">Transmembrane helix</keyword>
<keyword evidence="2" id="KW-1003">Cell membrane</keyword>
<dbReference type="STRING" id="159449.B4N89_16055"/>
<feature type="transmembrane region" description="Helical" evidence="6">
    <location>
        <begin position="287"/>
        <end position="304"/>
    </location>
</feature>
<sequence>MRSCWPVRAVVFGCLRGAFSGAWVGGGRWGGWGGGAAWLWVVSGVWEPCGAGWWWGCFWWRLGGGGWVIYVVMGAFGVGGVVWWSMDRVGPGRVAGVLGVSGELRRGWGAWVGVVGRRRSVVAVLAVGGLVALALGSAVPVLVALPGAWVVRRRRDRARGERDAGAVRCGVVRLCAALAGESRAGRTPAQALAAAAHAVDGPILAVVGEAIGTARVGGDVPDALDRAAAAPGAAGLRRIAACWRIATGRGAGFAPALERIAAGLRAEEDAHEEVIAELAGVRSTAQVLAALPVFGLFLGSALGARPVEVLLRTPVGIGCLCAGLSLVVVGLEWTDRLVARAGPVPG</sequence>
<dbReference type="InterPro" id="IPR018076">
    <property type="entry name" value="T2SS_GspF_dom"/>
</dbReference>
<feature type="transmembrane region" description="Helical" evidence="6">
    <location>
        <begin position="310"/>
        <end position="331"/>
    </location>
</feature>
<dbReference type="Proteomes" id="UP000190037">
    <property type="component" value="Unassembled WGS sequence"/>
</dbReference>
<feature type="transmembrane region" description="Helical" evidence="6">
    <location>
        <begin position="67"/>
        <end position="86"/>
    </location>
</feature>
<evidence type="ECO:0000256" key="3">
    <source>
        <dbReference type="ARBA" id="ARBA00022692"/>
    </source>
</evidence>
<name>A0A1T3NZH7_9ACTN</name>
<keyword evidence="9" id="KW-1185">Reference proteome</keyword>
<evidence type="ECO:0000313" key="8">
    <source>
        <dbReference type="EMBL" id="OPC82243.1"/>
    </source>
</evidence>
<accession>A0A1T3NZH7</accession>
<keyword evidence="3 6" id="KW-0812">Transmembrane</keyword>
<protein>
    <recommendedName>
        <fullName evidence="7">Type II secretion system protein GspF domain-containing protein</fullName>
    </recommendedName>
</protein>
<evidence type="ECO:0000256" key="2">
    <source>
        <dbReference type="ARBA" id="ARBA00022475"/>
    </source>
</evidence>
<comment type="subcellular location">
    <subcellularLocation>
        <location evidence="1">Cell membrane</location>
        <topology evidence="1">Multi-pass membrane protein</topology>
    </subcellularLocation>
</comment>
<evidence type="ECO:0000313" key="9">
    <source>
        <dbReference type="Proteomes" id="UP000190037"/>
    </source>
</evidence>
<dbReference type="Pfam" id="PF00482">
    <property type="entry name" value="T2SSF"/>
    <property type="match status" value="1"/>
</dbReference>
<feature type="transmembrane region" description="Helical" evidence="6">
    <location>
        <begin position="121"/>
        <end position="151"/>
    </location>
</feature>